<gene>
    <name evidence="2" type="ORF">KS419_13210</name>
</gene>
<sequence length="192" mass="22045">MEPPQNIETAQSNQTGNEEYVAKISSAVVPVIDKGIGKIVKVSNNKKIGILNLLINLLFTWIIIFSYAVLERYIDYGGPENQVKFWLFMGVSGFAVVFFLHFKKFSHTIWIPVVVSAFHIWPTIKLYNSFKNWISYQSSMMQSAFSGDSTLLILFIALYIAIPVIIVFHLLNKSQPTSHHNNREFRHHPMVR</sequence>
<evidence type="ECO:0000313" key="3">
    <source>
        <dbReference type="Proteomes" id="UP000784880"/>
    </source>
</evidence>
<protein>
    <submittedName>
        <fullName evidence="2">Uncharacterized protein</fullName>
    </submittedName>
</protein>
<reference evidence="2 3" key="1">
    <citation type="submission" date="2021-06" db="EMBL/GenBank/DDBJ databases">
        <title>Bacillus sp. RD4P76, an endophyte from a halophyte.</title>
        <authorList>
            <person name="Sun J.-Q."/>
        </authorList>
    </citation>
    <scope>NUCLEOTIDE SEQUENCE [LARGE SCALE GENOMIC DNA]</scope>
    <source>
        <strain evidence="2 3">CGMCC 1.15917</strain>
    </source>
</reference>
<feature type="transmembrane region" description="Helical" evidence="1">
    <location>
        <begin position="109"/>
        <end position="130"/>
    </location>
</feature>
<dbReference type="RefSeq" id="WP_217066878.1">
    <property type="nucleotide sequence ID" value="NZ_JAHQCS010000107.1"/>
</dbReference>
<feature type="transmembrane region" description="Helical" evidence="1">
    <location>
        <begin position="48"/>
        <end position="70"/>
    </location>
</feature>
<keyword evidence="1" id="KW-1133">Transmembrane helix</keyword>
<feature type="transmembrane region" description="Helical" evidence="1">
    <location>
        <begin position="150"/>
        <end position="171"/>
    </location>
</feature>
<evidence type="ECO:0000313" key="2">
    <source>
        <dbReference type="EMBL" id="MBU9712703.1"/>
    </source>
</evidence>
<accession>A0ABS6JK59</accession>
<feature type="transmembrane region" description="Helical" evidence="1">
    <location>
        <begin position="85"/>
        <end position="102"/>
    </location>
</feature>
<comment type="caution">
    <text evidence="2">The sequence shown here is derived from an EMBL/GenBank/DDBJ whole genome shotgun (WGS) entry which is preliminary data.</text>
</comment>
<keyword evidence="1" id="KW-0812">Transmembrane</keyword>
<evidence type="ECO:0000256" key="1">
    <source>
        <dbReference type="SAM" id="Phobius"/>
    </source>
</evidence>
<keyword evidence="3" id="KW-1185">Reference proteome</keyword>
<organism evidence="2 3">
    <name type="scientific">Evansella tamaricis</name>
    <dbReference type="NCBI Taxonomy" id="2069301"/>
    <lineage>
        <taxon>Bacteria</taxon>
        <taxon>Bacillati</taxon>
        <taxon>Bacillota</taxon>
        <taxon>Bacilli</taxon>
        <taxon>Bacillales</taxon>
        <taxon>Bacillaceae</taxon>
        <taxon>Evansella</taxon>
    </lineage>
</organism>
<dbReference type="EMBL" id="JAHQCS010000107">
    <property type="protein sequence ID" value="MBU9712703.1"/>
    <property type="molecule type" value="Genomic_DNA"/>
</dbReference>
<keyword evidence="1" id="KW-0472">Membrane</keyword>
<name>A0ABS6JK59_9BACI</name>
<dbReference type="Proteomes" id="UP000784880">
    <property type="component" value="Unassembled WGS sequence"/>
</dbReference>
<proteinExistence type="predicted"/>